<keyword evidence="1" id="KW-0614">Plasmid</keyword>
<protein>
    <submittedName>
        <fullName evidence="1">Uncharacterized protein</fullName>
    </submittedName>
</protein>
<gene>
    <name evidence="1" type="ORF">HN018_22115</name>
</gene>
<dbReference type="AlphaFoldDB" id="A0A6M8HWK1"/>
<name>A0A6M8HWK1_9PROT</name>
<dbReference type="EMBL" id="CP053709">
    <property type="protein sequence ID" value="QKE92923.1"/>
    <property type="molecule type" value="Genomic_DNA"/>
</dbReference>
<evidence type="ECO:0000313" key="1">
    <source>
        <dbReference type="EMBL" id="QKE92923.1"/>
    </source>
</evidence>
<keyword evidence="2" id="KW-1185">Reference proteome</keyword>
<geneLocation type="plasmid" evidence="1 2">
    <name>unnamed1</name>
</geneLocation>
<reference evidence="1 2" key="1">
    <citation type="journal article" date="2014" name="World J. Microbiol. Biotechnol.">
        <title>Biodiversity and physiological characteristics of Antarctic and Arctic lichens-associated bacteria.</title>
        <authorList>
            <person name="Lee Y.M."/>
            <person name="Kim E.H."/>
            <person name="Lee H.K."/>
            <person name="Hong S.G."/>
        </authorList>
    </citation>
    <scope>NUCLEOTIDE SEQUENCE [LARGE SCALE GENOMIC DNA]</scope>
    <source>
        <strain evidence="1 2">PAMC 26569</strain>
        <plasmid evidence="1">unnamed1</plasmid>
    </source>
</reference>
<dbReference type="RefSeq" id="WP_171837393.1">
    <property type="nucleotide sequence ID" value="NZ_CP053709.1"/>
</dbReference>
<sequence length="199" mass="22716">MSIQSLREPSRYQHGIVDFNGLLEEGLPPPAVQRAIKTGVASSRMVFPADGSVKMLEFWKPVPVEEGSELTEIETYLSSLEAHLAPATRWDLLGRLLALMSHFRSDPHPPEVEARIADDWAEDLGSFPMWAVEEAARRWRRTKRFRPQICEMVDLCEIICADRVQERDRLRSVVDVSRAVRNPLITRVQAIARMSIKKL</sequence>
<accession>A0A6M8HWK1</accession>
<proteinExistence type="predicted"/>
<organism evidence="1 2">
    <name type="scientific">Lichenicola cladoniae</name>
    <dbReference type="NCBI Taxonomy" id="1484109"/>
    <lineage>
        <taxon>Bacteria</taxon>
        <taxon>Pseudomonadati</taxon>
        <taxon>Pseudomonadota</taxon>
        <taxon>Alphaproteobacteria</taxon>
        <taxon>Acetobacterales</taxon>
        <taxon>Acetobacteraceae</taxon>
        <taxon>Lichenicola</taxon>
    </lineage>
</organism>
<dbReference type="Proteomes" id="UP000500767">
    <property type="component" value="Plasmid unnamed1"/>
</dbReference>
<dbReference type="KEGG" id="lck:HN018_22115"/>
<evidence type="ECO:0000313" key="2">
    <source>
        <dbReference type="Proteomes" id="UP000500767"/>
    </source>
</evidence>